<feature type="region of interest" description="Disordered" evidence="1">
    <location>
        <begin position="127"/>
        <end position="147"/>
    </location>
</feature>
<dbReference type="AlphaFoldDB" id="A0A1G8RXG8"/>
<dbReference type="EMBL" id="FNCO01000023">
    <property type="protein sequence ID" value="SDJ21659.1"/>
    <property type="molecule type" value="Genomic_DNA"/>
</dbReference>
<gene>
    <name evidence="2" type="ORF">SAMN05216605_12388</name>
</gene>
<name>A0A1G8RXG8_9PSED</name>
<dbReference type="Proteomes" id="UP000182894">
    <property type="component" value="Unassembled WGS sequence"/>
</dbReference>
<organism evidence="2 3">
    <name type="scientific">Pseudomonas abietaniphila</name>
    <dbReference type="NCBI Taxonomy" id="89065"/>
    <lineage>
        <taxon>Bacteria</taxon>
        <taxon>Pseudomonadati</taxon>
        <taxon>Pseudomonadota</taxon>
        <taxon>Gammaproteobacteria</taxon>
        <taxon>Pseudomonadales</taxon>
        <taxon>Pseudomonadaceae</taxon>
        <taxon>Pseudomonas</taxon>
    </lineage>
</organism>
<protein>
    <submittedName>
        <fullName evidence="2">Uncharacterized protein</fullName>
    </submittedName>
</protein>
<evidence type="ECO:0000313" key="2">
    <source>
        <dbReference type="EMBL" id="SDJ21659.1"/>
    </source>
</evidence>
<evidence type="ECO:0000313" key="3">
    <source>
        <dbReference type="Proteomes" id="UP000182894"/>
    </source>
</evidence>
<dbReference type="RefSeq" id="WP_074758680.1">
    <property type="nucleotide sequence ID" value="NZ_FNCO01000023.1"/>
</dbReference>
<keyword evidence="3" id="KW-1185">Reference proteome</keyword>
<dbReference type="STRING" id="89065.SAMN05216605_12388"/>
<evidence type="ECO:0000256" key="1">
    <source>
        <dbReference type="SAM" id="MobiDB-lite"/>
    </source>
</evidence>
<proteinExistence type="predicted"/>
<reference evidence="3" key="1">
    <citation type="submission" date="2016-10" db="EMBL/GenBank/DDBJ databases">
        <authorList>
            <person name="Varghese N."/>
            <person name="Submissions S."/>
        </authorList>
    </citation>
    <scope>NUCLEOTIDE SEQUENCE [LARGE SCALE GENOMIC DNA]</scope>
    <source>
        <strain evidence="3">ATCC 700689</strain>
    </source>
</reference>
<accession>A0A1G8RXG8</accession>
<sequence>MLPQDAKRNPDSYSYPNGMLNSGYIAGVLRKNDPVNGICYIQQTKSENHMLPIHYDPKKSPIPREIKEWDLVMAYVHTEGMLDGENRIARVKSIRFEAPNFMHLGERFRDDFMKKWSVAVHAAATESQTPPSVEALSQLPSANNDERRDSFDWRTMELNKNASNQIKIAGFIQAKSLERNRKHPVDGTPINDRLVVLIRQSKDSDASVPVRWYGRNLQPLAEKLARGMPILVNGEYRVDVKVISMPDPVSGLAEVSKHPFIQAKDMPVPVAPDSGHIKIVPSWAHELFRGHGSQSAPEKVDENRSALFASAFGENQQQADQPGA</sequence>